<keyword evidence="2" id="KW-0677">Repeat</keyword>
<dbReference type="GO" id="GO:0000977">
    <property type="term" value="F:RNA polymerase II transcription regulatory region sequence-specific DNA binding"/>
    <property type="evidence" value="ECO:0007669"/>
    <property type="project" value="TreeGrafter"/>
</dbReference>
<evidence type="ECO:0000256" key="2">
    <source>
        <dbReference type="ARBA" id="ARBA00022737"/>
    </source>
</evidence>
<dbReference type="PROSITE" id="PS00028">
    <property type="entry name" value="ZINC_FINGER_C2H2_1"/>
    <property type="match status" value="3"/>
</dbReference>
<feature type="domain" description="C2H2-type" evidence="6">
    <location>
        <begin position="134"/>
        <end position="158"/>
    </location>
</feature>
<keyword evidence="8" id="KW-1185">Reference proteome</keyword>
<keyword evidence="4" id="KW-0862">Zinc</keyword>
<comment type="caution">
    <text evidence="7">The sequence shown here is derived from an EMBL/GenBank/DDBJ whole genome shotgun (WGS) entry which is preliminary data.</text>
</comment>
<evidence type="ECO:0000313" key="7">
    <source>
        <dbReference type="EMBL" id="KOB66389.1"/>
    </source>
</evidence>
<evidence type="ECO:0000259" key="6">
    <source>
        <dbReference type="PROSITE" id="PS50157"/>
    </source>
</evidence>
<dbReference type="AlphaFoldDB" id="A0A0L7KTN1"/>
<dbReference type="PROSITE" id="PS50157">
    <property type="entry name" value="ZINC_FINGER_C2H2_2"/>
    <property type="match status" value="3"/>
</dbReference>
<dbReference type="STRING" id="104452.A0A0L7KTN1"/>
<evidence type="ECO:0000256" key="5">
    <source>
        <dbReference type="PROSITE-ProRule" id="PRU00042"/>
    </source>
</evidence>
<gene>
    <name evidence="7" type="ORF">OBRU01_21328</name>
</gene>
<feature type="non-terminal residue" evidence="7">
    <location>
        <position position="306"/>
    </location>
</feature>
<dbReference type="SUPFAM" id="SSF57667">
    <property type="entry name" value="beta-beta-alpha zinc fingers"/>
    <property type="match status" value="1"/>
</dbReference>
<dbReference type="PANTHER" id="PTHR24409">
    <property type="entry name" value="ZINC FINGER PROTEIN 142"/>
    <property type="match status" value="1"/>
</dbReference>
<dbReference type="Proteomes" id="UP000037510">
    <property type="component" value="Unassembled WGS sequence"/>
</dbReference>
<sequence length="306" mass="36064">MFRSYKDLIRTPKEADKPALTEMYNCDMCDKGGWLSENEVEIHKKDSHVTAVHEFKAKYQDRFCTRVERQIYICDVCTHIFFNKELLAAHILYVHLTNKYDRKHRHFTCPKCLRNFRLKSIWFHFQKHEIPSVSLCDICLTNFPNRAELFQHIQTHSGYYVCETCGYNCTKEHLFALHMKKHAQKPIHRGEVSLGVVNFVFKKQKPSIIRYNVHNAVKGLNLSNFVHICTLCREICLSVDEIKSHILRDHMFYESKKNAYACVCGEAFDFKIVLKQHVMKTKGFHRPVAGFRFLLSEVKQRELIAS</sequence>
<accession>A0A0L7KTN1</accession>
<evidence type="ECO:0000256" key="1">
    <source>
        <dbReference type="ARBA" id="ARBA00022723"/>
    </source>
</evidence>
<keyword evidence="1" id="KW-0479">Metal-binding</keyword>
<evidence type="ECO:0000256" key="3">
    <source>
        <dbReference type="ARBA" id="ARBA00022771"/>
    </source>
</evidence>
<proteinExistence type="predicted"/>
<dbReference type="Gene3D" id="3.30.160.60">
    <property type="entry name" value="Classic Zinc Finger"/>
    <property type="match status" value="1"/>
</dbReference>
<evidence type="ECO:0000256" key="4">
    <source>
        <dbReference type="ARBA" id="ARBA00022833"/>
    </source>
</evidence>
<protein>
    <recommendedName>
        <fullName evidence="6">C2H2-type domain-containing protein</fullName>
    </recommendedName>
</protein>
<reference evidence="7 8" key="1">
    <citation type="journal article" date="2015" name="Genome Biol. Evol.">
        <title>The genome of winter moth (Operophtera brumata) provides a genomic perspective on sexual dimorphism and phenology.</title>
        <authorList>
            <person name="Derks M.F."/>
            <person name="Smit S."/>
            <person name="Salis L."/>
            <person name="Schijlen E."/>
            <person name="Bossers A."/>
            <person name="Mateman C."/>
            <person name="Pijl A.S."/>
            <person name="de Ridder D."/>
            <person name="Groenen M.A."/>
            <person name="Visser M.E."/>
            <person name="Megens H.J."/>
        </authorList>
    </citation>
    <scope>NUCLEOTIDE SEQUENCE [LARGE SCALE GENOMIC DNA]</scope>
    <source>
        <strain evidence="7">WM2013NL</strain>
        <tissue evidence="7">Head and thorax</tissue>
    </source>
</reference>
<dbReference type="InterPro" id="IPR013087">
    <property type="entry name" value="Znf_C2H2_type"/>
</dbReference>
<dbReference type="EMBL" id="JTDY01005989">
    <property type="protein sequence ID" value="KOB66389.1"/>
    <property type="molecule type" value="Genomic_DNA"/>
</dbReference>
<dbReference type="SMART" id="SM00355">
    <property type="entry name" value="ZnF_C2H2"/>
    <property type="match status" value="6"/>
</dbReference>
<organism evidence="7 8">
    <name type="scientific">Operophtera brumata</name>
    <name type="common">Winter moth</name>
    <name type="synonym">Phalaena brumata</name>
    <dbReference type="NCBI Taxonomy" id="104452"/>
    <lineage>
        <taxon>Eukaryota</taxon>
        <taxon>Metazoa</taxon>
        <taxon>Ecdysozoa</taxon>
        <taxon>Arthropoda</taxon>
        <taxon>Hexapoda</taxon>
        <taxon>Insecta</taxon>
        <taxon>Pterygota</taxon>
        <taxon>Neoptera</taxon>
        <taxon>Endopterygota</taxon>
        <taxon>Lepidoptera</taxon>
        <taxon>Glossata</taxon>
        <taxon>Ditrysia</taxon>
        <taxon>Geometroidea</taxon>
        <taxon>Geometridae</taxon>
        <taxon>Larentiinae</taxon>
        <taxon>Operophtera</taxon>
    </lineage>
</organism>
<dbReference type="GO" id="GO:0008270">
    <property type="term" value="F:zinc ion binding"/>
    <property type="evidence" value="ECO:0007669"/>
    <property type="project" value="UniProtKB-KW"/>
</dbReference>
<dbReference type="InterPro" id="IPR036236">
    <property type="entry name" value="Znf_C2H2_sf"/>
</dbReference>
<dbReference type="GO" id="GO:0005634">
    <property type="term" value="C:nucleus"/>
    <property type="evidence" value="ECO:0007669"/>
    <property type="project" value="TreeGrafter"/>
</dbReference>
<feature type="domain" description="C2H2-type" evidence="6">
    <location>
        <begin position="160"/>
        <end position="193"/>
    </location>
</feature>
<dbReference type="PANTHER" id="PTHR24409:SF295">
    <property type="entry name" value="AZ2-RELATED"/>
    <property type="match status" value="1"/>
</dbReference>
<keyword evidence="3 5" id="KW-0863">Zinc-finger</keyword>
<feature type="domain" description="C2H2-type" evidence="6">
    <location>
        <begin position="72"/>
        <end position="100"/>
    </location>
</feature>
<name>A0A0L7KTN1_OPEBR</name>
<dbReference type="GO" id="GO:0000981">
    <property type="term" value="F:DNA-binding transcription factor activity, RNA polymerase II-specific"/>
    <property type="evidence" value="ECO:0007669"/>
    <property type="project" value="TreeGrafter"/>
</dbReference>
<evidence type="ECO:0000313" key="8">
    <source>
        <dbReference type="Proteomes" id="UP000037510"/>
    </source>
</evidence>